<keyword evidence="3" id="KW-1185">Reference proteome</keyword>
<protein>
    <submittedName>
        <fullName evidence="1">Uncharacterized protein</fullName>
    </submittedName>
</protein>
<dbReference type="EMBL" id="CM031832">
    <property type="protein sequence ID" value="KAG6698510.1"/>
    <property type="molecule type" value="Genomic_DNA"/>
</dbReference>
<comment type="caution">
    <text evidence="1">The sequence shown here is derived from an EMBL/GenBank/DDBJ whole genome shotgun (WGS) entry which is preliminary data.</text>
</comment>
<accession>A0A8T1PM30</accession>
<dbReference type="Proteomes" id="UP000811609">
    <property type="component" value="Chromosome 8"/>
</dbReference>
<organism evidence="1 3">
    <name type="scientific">Carya illinoinensis</name>
    <name type="common">Pecan</name>
    <dbReference type="NCBI Taxonomy" id="32201"/>
    <lineage>
        <taxon>Eukaryota</taxon>
        <taxon>Viridiplantae</taxon>
        <taxon>Streptophyta</taxon>
        <taxon>Embryophyta</taxon>
        <taxon>Tracheophyta</taxon>
        <taxon>Spermatophyta</taxon>
        <taxon>Magnoliopsida</taxon>
        <taxon>eudicotyledons</taxon>
        <taxon>Gunneridae</taxon>
        <taxon>Pentapetalae</taxon>
        <taxon>rosids</taxon>
        <taxon>fabids</taxon>
        <taxon>Fagales</taxon>
        <taxon>Juglandaceae</taxon>
        <taxon>Carya</taxon>
    </lineage>
</organism>
<evidence type="ECO:0000313" key="3">
    <source>
        <dbReference type="Proteomes" id="UP000811609"/>
    </source>
</evidence>
<dbReference type="Proteomes" id="UP000811246">
    <property type="component" value="Chromosome 8"/>
</dbReference>
<dbReference type="EMBL" id="CM031816">
    <property type="protein sequence ID" value="KAG6643965.1"/>
    <property type="molecule type" value="Genomic_DNA"/>
</dbReference>
<reference evidence="2" key="2">
    <citation type="submission" date="2021-01" db="EMBL/GenBank/DDBJ databases">
        <authorList>
            <person name="Lovell J.T."/>
            <person name="Bentley N."/>
            <person name="Bhattarai G."/>
            <person name="Jenkins J.W."/>
            <person name="Sreedasyam A."/>
            <person name="Alarcon Y."/>
            <person name="Bock C."/>
            <person name="Boston L."/>
            <person name="Carlson J."/>
            <person name="Cervantes K."/>
            <person name="Clermont K."/>
            <person name="Krom N."/>
            <person name="Kubenka K."/>
            <person name="Mamidi S."/>
            <person name="Mattison C."/>
            <person name="Monteros M."/>
            <person name="Pisani C."/>
            <person name="Plott C."/>
            <person name="Rajasekar S."/>
            <person name="Rhein H.S."/>
            <person name="Rohla C."/>
            <person name="Song M."/>
            <person name="Hilaire R.S."/>
            <person name="Shu S."/>
            <person name="Wells L."/>
            <person name="Wang X."/>
            <person name="Webber J."/>
            <person name="Heerema R.J."/>
            <person name="Klein P."/>
            <person name="Conner P."/>
            <person name="Grauke L."/>
            <person name="Grimwood J."/>
            <person name="Schmutz J."/>
            <person name="Randall J.J."/>
        </authorList>
    </citation>
    <scope>NUCLEOTIDE SEQUENCE</scope>
    <source>
        <tissue evidence="2">Leaf</tissue>
    </source>
</reference>
<proteinExistence type="predicted"/>
<gene>
    <name evidence="1" type="ORF">CIPAW_08G023100</name>
    <name evidence="2" type="ORF">I3842_08G023400</name>
</gene>
<reference evidence="1" key="1">
    <citation type="submission" date="2020-12" db="EMBL/GenBank/DDBJ databases">
        <title>WGS assembly of Carya illinoinensis cv. Pawnee.</title>
        <authorList>
            <person name="Platts A."/>
            <person name="Shu S."/>
            <person name="Wright S."/>
            <person name="Barry K."/>
            <person name="Edger P."/>
            <person name="Pires J.C."/>
            <person name="Schmutz J."/>
        </authorList>
    </citation>
    <scope>NUCLEOTIDE SEQUENCE</scope>
    <source>
        <tissue evidence="1">Leaf</tissue>
    </source>
</reference>
<sequence>MIILYSSSISPETCKCNSVSSSCVRGSYFLQWLLGHSLSVLVNMSSLLVKKSQRKPWNRKRRILHEHGIEKKCRYFHSFA</sequence>
<evidence type="ECO:0000313" key="1">
    <source>
        <dbReference type="EMBL" id="KAG6643965.1"/>
    </source>
</evidence>
<evidence type="ECO:0000313" key="2">
    <source>
        <dbReference type="EMBL" id="KAG6698510.1"/>
    </source>
</evidence>
<dbReference type="AlphaFoldDB" id="A0A8T1PM30"/>
<name>A0A8T1PM30_CARIL</name>